<feature type="signal peptide" evidence="2">
    <location>
        <begin position="1"/>
        <end position="28"/>
    </location>
</feature>
<keyword evidence="1" id="KW-1133">Transmembrane helix</keyword>
<keyword evidence="2" id="KW-0732">Signal</keyword>
<evidence type="ECO:0000256" key="1">
    <source>
        <dbReference type="SAM" id="Phobius"/>
    </source>
</evidence>
<dbReference type="Proteomes" id="UP000707535">
    <property type="component" value="Unassembled WGS sequence"/>
</dbReference>
<protein>
    <submittedName>
        <fullName evidence="4">TPM domain-containing protein</fullName>
    </submittedName>
</protein>
<reference evidence="4" key="2">
    <citation type="submission" date="2021-09" db="EMBL/GenBank/DDBJ databases">
        <authorList>
            <person name="Gilroy R."/>
        </authorList>
    </citation>
    <scope>NUCLEOTIDE SEQUENCE</scope>
    <source>
        <strain evidence="4">CHK174-6876</strain>
    </source>
</reference>
<dbReference type="PANTHER" id="PTHR30373:SF2">
    <property type="entry name" value="UPF0603 PROTEIN YGCG"/>
    <property type="match status" value="1"/>
</dbReference>
<name>A0A921K1J6_9LACO</name>
<keyword evidence="1" id="KW-0812">Transmembrane</keyword>
<proteinExistence type="predicted"/>
<evidence type="ECO:0000259" key="3">
    <source>
        <dbReference type="Pfam" id="PF04536"/>
    </source>
</evidence>
<sequence length="276" mass="29778">MKRKCKFIPLIFLVMVCGIFLGNNGVHAEDPQKLRPDPQHAVLTDKAGILTQKTQDLVLKQEDYYQSTKPKPQVALVTIKSSQGEELNDYINDMYLTKKWDVGDAKRDNGVLIVFAQNNGKNNVFISTGEGAETYLTDGQTSDILHDNKTLLKSQDQAEINRGLQQTFKAVVKVINAHYKLKDQFGSKDYREKQDQDNDSDDKYSFAAIAIIVIGFFIYLITGSGGGPGSGGRRRARRRGMYIGGFGGGFGDGSSSGGFGGGGFGGGSSGGGGSGI</sequence>
<dbReference type="PANTHER" id="PTHR30373">
    <property type="entry name" value="UPF0603 PROTEIN YGCG"/>
    <property type="match status" value="1"/>
</dbReference>
<reference evidence="4" key="1">
    <citation type="journal article" date="2021" name="PeerJ">
        <title>Extensive microbial diversity within the chicken gut microbiome revealed by metagenomics and culture.</title>
        <authorList>
            <person name="Gilroy R."/>
            <person name="Ravi A."/>
            <person name="Getino M."/>
            <person name="Pursley I."/>
            <person name="Horton D.L."/>
            <person name="Alikhan N.F."/>
            <person name="Baker D."/>
            <person name="Gharbi K."/>
            <person name="Hall N."/>
            <person name="Watson M."/>
            <person name="Adriaenssens E.M."/>
            <person name="Foster-Nyarko E."/>
            <person name="Jarju S."/>
            <person name="Secka A."/>
            <person name="Antonio M."/>
            <person name="Oren A."/>
            <person name="Chaudhuri R.R."/>
            <person name="La Ragione R."/>
            <person name="Hildebrand F."/>
            <person name="Pallen M.J."/>
        </authorList>
    </citation>
    <scope>NUCLEOTIDE SEQUENCE</scope>
    <source>
        <strain evidence="4">CHK174-6876</strain>
    </source>
</reference>
<feature type="chain" id="PRO_5037771541" evidence="2">
    <location>
        <begin position="29"/>
        <end position="276"/>
    </location>
</feature>
<gene>
    <name evidence="4" type="ORF">K8V00_10875</name>
</gene>
<evidence type="ECO:0000256" key="2">
    <source>
        <dbReference type="SAM" id="SignalP"/>
    </source>
</evidence>
<dbReference type="Pfam" id="PF04536">
    <property type="entry name" value="TPM_phosphatase"/>
    <property type="match status" value="1"/>
</dbReference>
<comment type="caution">
    <text evidence="4">The sequence shown here is derived from an EMBL/GenBank/DDBJ whole genome shotgun (WGS) entry which is preliminary data.</text>
</comment>
<dbReference type="Gene3D" id="3.10.310.50">
    <property type="match status" value="1"/>
</dbReference>
<dbReference type="AlphaFoldDB" id="A0A921K1J6"/>
<evidence type="ECO:0000313" key="5">
    <source>
        <dbReference type="Proteomes" id="UP000707535"/>
    </source>
</evidence>
<feature type="transmembrane region" description="Helical" evidence="1">
    <location>
        <begin position="204"/>
        <end position="229"/>
    </location>
</feature>
<evidence type="ECO:0000313" key="4">
    <source>
        <dbReference type="EMBL" id="HJE98108.1"/>
    </source>
</evidence>
<keyword evidence="1" id="KW-0472">Membrane</keyword>
<organism evidence="4 5">
    <name type="scientific">Ligilactobacillus acidipiscis</name>
    <dbReference type="NCBI Taxonomy" id="89059"/>
    <lineage>
        <taxon>Bacteria</taxon>
        <taxon>Bacillati</taxon>
        <taxon>Bacillota</taxon>
        <taxon>Bacilli</taxon>
        <taxon>Lactobacillales</taxon>
        <taxon>Lactobacillaceae</taxon>
        <taxon>Ligilactobacillus</taxon>
    </lineage>
</organism>
<dbReference type="EMBL" id="DYXG01000106">
    <property type="protein sequence ID" value="HJE98108.1"/>
    <property type="molecule type" value="Genomic_DNA"/>
</dbReference>
<feature type="domain" description="TPM" evidence="3">
    <location>
        <begin position="44"/>
        <end position="173"/>
    </location>
</feature>
<dbReference type="InterPro" id="IPR007621">
    <property type="entry name" value="TPM_dom"/>
</dbReference>
<accession>A0A921K1J6</accession>